<protein>
    <submittedName>
        <fullName evidence="1">Uncharacterized protein</fullName>
    </submittedName>
</protein>
<reference evidence="1" key="1">
    <citation type="submission" date="2024-12" db="EMBL/GenBank/DDBJ databases">
        <title>Comparative genomics and development of molecular markers within Purpureocillium lilacinum and among Purpureocillium species.</title>
        <authorList>
            <person name="Yeh Z.-Y."/>
            <person name="Ni N.-T."/>
            <person name="Lo P.-H."/>
            <person name="Mushyakhwo K."/>
            <person name="Lin C.-F."/>
            <person name="Nai Y.-S."/>
        </authorList>
    </citation>
    <scope>NUCLEOTIDE SEQUENCE</scope>
    <source>
        <strain evidence="1">NCHU-NPUST-175</strain>
    </source>
</reference>
<accession>A0ACC4DTV6</accession>
<organism evidence="1 2">
    <name type="scientific">Purpureocillium lilacinum</name>
    <name type="common">Paecilomyces lilacinus</name>
    <dbReference type="NCBI Taxonomy" id="33203"/>
    <lineage>
        <taxon>Eukaryota</taxon>
        <taxon>Fungi</taxon>
        <taxon>Dikarya</taxon>
        <taxon>Ascomycota</taxon>
        <taxon>Pezizomycotina</taxon>
        <taxon>Sordariomycetes</taxon>
        <taxon>Hypocreomycetidae</taxon>
        <taxon>Hypocreales</taxon>
        <taxon>Ophiocordycipitaceae</taxon>
        <taxon>Purpureocillium</taxon>
    </lineage>
</organism>
<keyword evidence="2" id="KW-1185">Reference proteome</keyword>
<comment type="caution">
    <text evidence="1">The sequence shown here is derived from an EMBL/GenBank/DDBJ whole genome shotgun (WGS) entry which is preliminary data.</text>
</comment>
<proteinExistence type="predicted"/>
<dbReference type="EMBL" id="JBGNUJ010000004">
    <property type="protein sequence ID" value="KAL3959532.1"/>
    <property type="molecule type" value="Genomic_DNA"/>
</dbReference>
<evidence type="ECO:0000313" key="1">
    <source>
        <dbReference type="EMBL" id="KAL3959532.1"/>
    </source>
</evidence>
<evidence type="ECO:0000313" key="2">
    <source>
        <dbReference type="Proteomes" id="UP001638806"/>
    </source>
</evidence>
<name>A0ACC4DTV6_PURLI</name>
<dbReference type="Proteomes" id="UP001638806">
    <property type="component" value="Unassembled WGS sequence"/>
</dbReference>
<sequence>MEVVDEMIEEANADWEAIQTDEEALEERPLPLIRLKVEYTAPEGGLFECENPQRFSNRFVGKVANTNDVVYFYRKKSSQRKATAATPADALEAITDEGDMVKVESLVQEFLSAQSLKVLPQGPFGDAVNQFVSKDDKHAMELFVSEHLTGQVKQLLGLESDEEDLNSAMEIYRTRIEHQMASSGTRQSLGERRRVLRPKPDTWDSDFDGNWEEEPDAWTYEGVSMDMTPATTQGRPGRSAQQDEEMLDDDDEPPAKTTRRTAGRATKATTAKAPAKKAPAKKPAARGRGRKAVQSEDEEEDVVMEAGAAAQARWPNYKARADASAGGDEGGAQAASKGAAAKTKQTKLDFASQRGATQDRALEISDDEVSDGEDAFEPAPIATRTRRR</sequence>
<gene>
    <name evidence="1" type="ORF">ACCO45_004649</name>
</gene>